<evidence type="ECO:0000313" key="3">
    <source>
        <dbReference type="EMBL" id="POR56899.1"/>
    </source>
</evidence>
<evidence type="ECO:0000256" key="1">
    <source>
        <dbReference type="ARBA" id="ARBA00006817"/>
    </source>
</evidence>
<proteinExistence type="inferred from homology"/>
<organism evidence="3 4">
    <name type="scientific">Bosea psychrotolerans</name>
    <dbReference type="NCBI Taxonomy" id="1871628"/>
    <lineage>
        <taxon>Bacteria</taxon>
        <taxon>Pseudomonadati</taxon>
        <taxon>Pseudomonadota</taxon>
        <taxon>Alphaproteobacteria</taxon>
        <taxon>Hyphomicrobiales</taxon>
        <taxon>Boseaceae</taxon>
        <taxon>Bosea</taxon>
    </lineage>
</organism>
<sequence>MSDRIEKKVHLRASLERVWQAIADSRQFGIWFGVVFDGPFVPGTRLVGRITPTQVDPEVAAMQKPHEGKTFTFIVDRVEPMRAIAFRWHPYAVDPNVDYDSEPMTFVTFDLAETADGVLLTISESGFDAIPLSRRAEAFTANDGGWTKQAELIKKYLVGTSAA</sequence>
<dbReference type="InterPro" id="IPR013538">
    <property type="entry name" value="ASHA1/2-like_C"/>
</dbReference>
<dbReference type="OrthoDB" id="9800600at2"/>
<accession>A0A2S4MQK2</accession>
<evidence type="ECO:0000259" key="2">
    <source>
        <dbReference type="Pfam" id="PF08327"/>
    </source>
</evidence>
<dbReference type="Pfam" id="PF08327">
    <property type="entry name" value="AHSA1"/>
    <property type="match status" value="1"/>
</dbReference>
<name>A0A2S4MQK2_9HYPH</name>
<dbReference type="RefSeq" id="WP_103716665.1">
    <property type="nucleotide sequence ID" value="NZ_PQFZ01000001.1"/>
</dbReference>
<keyword evidence="4" id="KW-1185">Reference proteome</keyword>
<dbReference type="InterPro" id="IPR023393">
    <property type="entry name" value="START-like_dom_sf"/>
</dbReference>
<dbReference type="EMBL" id="PQFZ01000001">
    <property type="protein sequence ID" value="POR56899.1"/>
    <property type="molecule type" value="Genomic_DNA"/>
</dbReference>
<gene>
    <name evidence="3" type="ORF">CYD53_101422</name>
</gene>
<reference evidence="3 4" key="1">
    <citation type="submission" date="2018-01" db="EMBL/GenBank/DDBJ databases">
        <title>Genomic Encyclopedia of Type Strains, Phase III (KMG-III): the genomes of soil and plant-associated and newly described type strains.</title>
        <authorList>
            <person name="Whitman W."/>
        </authorList>
    </citation>
    <scope>NUCLEOTIDE SEQUENCE [LARGE SCALE GENOMIC DNA]</scope>
    <source>
        <strain evidence="3 4">1131</strain>
    </source>
</reference>
<dbReference type="CDD" id="cd08898">
    <property type="entry name" value="SRPBCC_CalC_Aha1-like_5"/>
    <property type="match status" value="1"/>
</dbReference>
<dbReference type="AlphaFoldDB" id="A0A2S4MQK2"/>
<dbReference type="Proteomes" id="UP000236919">
    <property type="component" value="Unassembled WGS sequence"/>
</dbReference>
<comment type="caution">
    <text evidence="3">The sequence shown here is derived from an EMBL/GenBank/DDBJ whole genome shotgun (WGS) entry which is preliminary data.</text>
</comment>
<dbReference type="Gene3D" id="3.30.530.20">
    <property type="match status" value="1"/>
</dbReference>
<dbReference type="SUPFAM" id="SSF55961">
    <property type="entry name" value="Bet v1-like"/>
    <property type="match status" value="1"/>
</dbReference>
<comment type="similarity">
    <text evidence="1">Belongs to the AHA1 family.</text>
</comment>
<protein>
    <submittedName>
        <fullName evidence="3">Uncharacterized protein YndB with AHSA1/START domain</fullName>
    </submittedName>
</protein>
<evidence type="ECO:0000313" key="4">
    <source>
        <dbReference type="Proteomes" id="UP000236919"/>
    </source>
</evidence>
<feature type="domain" description="Activator of Hsp90 ATPase homologue 1/2-like C-terminal" evidence="2">
    <location>
        <begin position="13"/>
        <end position="157"/>
    </location>
</feature>